<reference evidence="2" key="1">
    <citation type="journal article" date="2014" name="Int. J. Syst. Evol. Microbiol.">
        <title>Complete genome sequence of Corynebacterium casei LMG S-19264T (=DSM 44701T), isolated from a smear-ripened cheese.</title>
        <authorList>
            <consortium name="US DOE Joint Genome Institute (JGI-PGF)"/>
            <person name="Walter F."/>
            <person name="Albersmeier A."/>
            <person name="Kalinowski J."/>
            <person name="Ruckert C."/>
        </authorList>
    </citation>
    <scope>NUCLEOTIDE SEQUENCE</scope>
    <source>
        <strain evidence="2">KCTC 32182</strain>
    </source>
</reference>
<dbReference type="EMBL" id="BMYX01000001">
    <property type="protein sequence ID" value="GGY03241.1"/>
    <property type="molecule type" value="Genomic_DNA"/>
</dbReference>
<feature type="transmembrane region" description="Helical" evidence="1">
    <location>
        <begin position="103"/>
        <end position="123"/>
    </location>
</feature>
<name>A0A918NXK3_9NEIS</name>
<feature type="transmembrane region" description="Helical" evidence="1">
    <location>
        <begin position="77"/>
        <end position="97"/>
    </location>
</feature>
<dbReference type="AlphaFoldDB" id="A0A918NXK3"/>
<keyword evidence="1" id="KW-0472">Membrane</keyword>
<keyword evidence="1" id="KW-0812">Transmembrane</keyword>
<feature type="transmembrane region" description="Helical" evidence="1">
    <location>
        <begin position="47"/>
        <end position="65"/>
    </location>
</feature>
<proteinExistence type="predicted"/>
<gene>
    <name evidence="2" type="ORF">GCM10011289_01920</name>
</gene>
<dbReference type="RefSeq" id="WP_189530191.1">
    <property type="nucleotide sequence ID" value="NZ_BMYX01000001.1"/>
</dbReference>
<protein>
    <submittedName>
        <fullName evidence="2">Uncharacterized protein</fullName>
    </submittedName>
</protein>
<keyword evidence="3" id="KW-1185">Reference proteome</keyword>
<dbReference type="Proteomes" id="UP000645257">
    <property type="component" value="Unassembled WGS sequence"/>
</dbReference>
<organism evidence="2 3">
    <name type="scientific">Paludibacterium paludis</name>
    <dbReference type="NCBI Taxonomy" id="1225769"/>
    <lineage>
        <taxon>Bacteria</taxon>
        <taxon>Pseudomonadati</taxon>
        <taxon>Pseudomonadota</taxon>
        <taxon>Betaproteobacteria</taxon>
        <taxon>Neisseriales</taxon>
        <taxon>Chromobacteriaceae</taxon>
        <taxon>Paludibacterium</taxon>
    </lineage>
</organism>
<sequence length="145" mass="15254">MFLDEMEETVARMTVYRIIAALVLFCLSAVLLASCLAHGIDGDFLVRASVLAGCGAIAFVMARRIDPVRFPPFFENLPLVLLVTAMFAVLRAVVRIAEGANLAVGFGTAIALAAIAGAAFGVIGAELRRRAVDSAVRQDDGTSLA</sequence>
<keyword evidence="1" id="KW-1133">Transmembrane helix</keyword>
<accession>A0A918NXK3</accession>
<evidence type="ECO:0000313" key="2">
    <source>
        <dbReference type="EMBL" id="GGY03241.1"/>
    </source>
</evidence>
<comment type="caution">
    <text evidence="2">The sequence shown here is derived from an EMBL/GenBank/DDBJ whole genome shotgun (WGS) entry which is preliminary data.</text>
</comment>
<reference evidence="2" key="2">
    <citation type="submission" date="2020-09" db="EMBL/GenBank/DDBJ databases">
        <authorList>
            <person name="Sun Q."/>
            <person name="Kim S."/>
        </authorList>
    </citation>
    <scope>NUCLEOTIDE SEQUENCE</scope>
    <source>
        <strain evidence="2">KCTC 32182</strain>
    </source>
</reference>
<evidence type="ECO:0000313" key="3">
    <source>
        <dbReference type="Proteomes" id="UP000645257"/>
    </source>
</evidence>
<evidence type="ECO:0000256" key="1">
    <source>
        <dbReference type="SAM" id="Phobius"/>
    </source>
</evidence>